<protein>
    <submittedName>
        <fullName evidence="4">CBS domain-containing protein</fullName>
    </submittedName>
</protein>
<evidence type="ECO:0000313" key="5">
    <source>
        <dbReference type="Proteomes" id="UP000737113"/>
    </source>
</evidence>
<name>A0A972FPR3_9GAMM</name>
<evidence type="ECO:0000256" key="2">
    <source>
        <dbReference type="PROSITE-ProRule" id="PRU00703"/>
    </source>
</evidence>
<sequence length="143" mass="16273">MESLKISDYMNRHPVTFTTDMTVAQAVELFLKAKQIGGPVIDEHRHVIGFLSEQDCLKKMIEATYLNEYHDVVGDVMHLEPLTVHANGSVLDIAQQMTHAKPKIYPILDENEQLIGVINRSDVLRAIDNQLKSMYEKGHTRMV</sequence>
<proteinExistence type="predicted"/>
<evidence type="ECO:0000313" key="4">
    <source>
        <dbReference type="EMBL" id="NMH63858.1"/>
    </source>
</evidence>
<dbReference type="CDD" id="cd04629">
    <property type="entry name" value="CBS_pair_bac"/>
    <property type="match status" value="1"/>
</dbReference>
<organism evidence="4 5">
    <name type="scientific">Shewanella salipaludis</name>
    <dbReference type="NCBI Taxonomy" id="2723052"/>
    <lineage>
        <taxon>Bacteria</taxon>
        <taxon>Pseudomonadati</taxon>
        <taxon>Pseudomonadota</taxon>
        <taxon>Gammaproteobacteria</taxon>
        <taxon>Alteromonadales</taxon>
        <taxon>Shewanellaceae</taxon>
        <taxon>Shewanella</taxon>
    </lineage>
</organism>
<dbReference type="Pfam" id="PF00571">
    <property type="entry name" value="CBS"/>
    <property type="match status" value="2"/>
</dbReference>
<dbReference type="InterPro" id="IPR046342">
    <property type="entry name" value="CBS_dom_sf"/>
</dbReference>
<reference evidence="4" key="1">
    <citation type="submission" date="2020-04" db="EMBL/GenBank/DDBJ databases">
        <title>Description of Shewanella salipaludis sp. nov., isolated from a salt marsh.</title>
        <authorList>
            <person name="Park S."/>
            <person name="Yoon J.-H."/>
        </authorList>
    </citation>
    <scope>NUCLEOTIDE SEQUENCE</scope>
    <source>
        <strain evidence="4">SHSM-M6</strain>
    </source>
</reference>
<dbReference type="AlphaFoldDB" id="A0A972FPR3"/>
<dbReference type="EMBL" id="JAAXYH010000001">
    <property type="protein sequence ID" value="NMH63858.1"/>
    <property type="molecule type" value="Genomic_DNA"/>
</dbReference>
<keyword evidence="1 2" id="KW-0129">CBS domain</keyword>
<dbReference type="InterPro" id="IPR051257">
    <property type="entry name" value="Diverse_CBS-Domain"/>
</dbReference>
<dbReference type="Proteomes" id="UP000737113">
    <property type="component" value="Unassembled WGS sequence"/>
</dbReference>
<feature type="domain" description="CBS" evidence="3">
    <location>
        <begin position="77"/>
        <end position="133"/>
    </location>
</feature>
<dbReference type="RefSeq" id="WP_169562480.1">
    <property type="nucleotide sequence ID" value="NZ_JAAXYH010000001.1"/>
</dbReference>
<dbReference type="InterPro" id="IPR000644">
    <property type="entry name" value="CBS_dom"/>
</dbReference>
<comment type="caution">
    <text evidence="4">The sequence shown here is derived from an EMBL/GenBank/DDBJ whole genome shotgun (WGS) entry which is preliminary data.</text>
</comment>
<dbReference type="SMART" id="SM00116">
    <property type="entry name" value="CBS"/>
    <property type="match status" value="2"/>
</dbReference>
<dbReference type="PROSITE" id="PS51371">
    <property type="entry name" value="CBS"/>
    <property type="match status" value="2"/>
</dbReference>
<feature type="domain" description="CBS" evidence="3">
    <location>
        <begin position="10"/>
        <end position="72"/>
    </location>
</feature>
<keyword evidence="5" id="KW-1185">Reference proteome</keyword>
<dbReference type="InterPro" id="IPR044729">
    <property type="entry name" value="CBS_bac"/>
</dbReference>
<dbReference type="Gene3D" id="3.10.580.10">
    <property type="entry name" value="CBS-domain"/>
    <property type="match status" value="1"/>
</dbReference>
<gene>
    <name evidence="4" type="ORF">HC757_01480</name>
</gene>
<dbReference type="PANTHER" id="PTHR43080">
    <property type="entry name" value="CBS DOMAIN-CONTAINING PROTEIN CBSX3, MITOCHONDRIAL"/>
    <property type="match status" value="1"/>
</dbReference>
<dbReference type="PANTHER" id="PTHR43080:SF26">
    <property type="entry name" value="REGULATORY PROTEIN"/>
    <property type="match status" value="1"/>
</dbReference>
<evidence type="ECO:0000256" key="1">
    <source>
        <dbReference type="ARBA" id="ARBA00023122"/>
    </source>
</evidence>
<accession>A0A972FPR3</accession>
<evidence type="ECO:0000259" key="3">
    <source>
        <dbReference type="PROSITE" id="PS51371"/>
    </source>
</evidence>
<dbReference type="SUPFAM" id="SSF54631">
    <property type="entry name" value="CBS-domain pair"/>
    <property type="match status" value="1"/>
</dbReference>